<name>A0A8H4W8Y9_9HELO</name>
<protein>
    <recommendedName>
        <fullName evidence="1">GPI inositol-deacylase winged helix domain-containing protein</fullName>
    </recommendedName>
</protein>
<dbReference type="EMBL" id="JAAMPI010000132">
    <property type="protein sequence ID" value="KAF4635249.1"/>
    <property type="molecule type" value="Genomic_DNA"/>
</dbReference>
<dbReference type="OrthoDB" id="7464126at2759"/>
<dbReference type="PANTHER" id="PTHR10039">
    <property type="entry name" value="AMELOGENIN"/>
    <property type="match status" value="1"/>
</dbReference>
<feature type="domain" description="GPI inositol-deacylase winged helix" evidence="1">
    <location>
        <begin position="366"/>
        <end position="446"/>
    </location>
</feature>
<gene>
    <name evidence="2" type="ORF">G7Y89_g2851</name>
</gene>
<comment type="caution">
    <text evidence="2">The sequence shown here is derived from an EMBL/GenBank/DDBJ whole genome shotgun (WGS) entry which is preliminary data.</text>
</comment>
<evidence type="ECO:0000259" key="1">
    <source>
        <dbReference type="Pfam" id="PF22939"/>
    </source>
</evidence>
<accession>A0A8H4W8Y9</accession>
<keyword evidence="3" id="KW-1185">Reference proteome</keyword>
<dbReference type="InterPro" id="IPR054471">
    <property type="entry name" value="GPIID_WHD"/>
</dbReference>
<proteinExistence type="predicted"/>
<dbReference type="Proteomes" id="UP000566819">
    <property type="component" value="Unassembled WGS sequence"/>
</dbReference>
<evidence type="ECO:0000313" key="3">
    <source>
        <dbReference type="Proteomes" id="UP000566819"/>
    </source>
</evidence>
<dbReference type="Pfam" id="PF22939">
    <property type="entry name" value="WHD_GPIID"/>
    <property type="match status" value="1"/>
</dbReference>
<evidence type="ECO:0000313" key="2">
    <source>
        <dbReference type="EMBL" id="KAF4635249.1"/>
    </source>
</evidence>
<sequence>MADPKDVVAEAIEKLKRSVSEEDAHKFSSTELEDVWSAVRGIDSKQRKRLSAQNLRRIEPLLRGIEKYTKVVEVLCNGTPYMPYAPIKLMLEIASHHRDVFEALLSTYADIGAALPRFDRYKKAFGNNREFHMACFISLWKDFGSRFDAIIDSLKKQRDFVDIEAASFNIVEGKESRMRIQDDIRQRQKRDLEILEENEKNARISQLQHSTAWLLMDEKIQETDQDTSNACHQILTIIVLQILRQHPDICTFIANEFVYREVAEWLNLESYFLNTLKFRWTDGIKVGGDIRSFVKYKISKLLHLIKSYWTGLSQCMFLWVRLVVNELKYCYSDTALEETARSLPKGLKAAYGRILDRIMDSSNSRNARYMAIRILEWMACSFRILKSYELLNGIIFDASNTTLTTKTKVWKEILDLCRPLIEEGPANTVDFVHFSAKEYILEEEYLAERPLIWQNSTQAQRAGIIVRGFHGLQVYADMFWYRHLLAYCGLLGQHKRQFSTELLDQLQLLLRFRKEDSQALVPESNARIEKDATKDPALEALNHIPDVKRLVSDVLMFRAKMAREDAFEKSPERNFLDSYNLDPTHFSAVRHHYQQTVEFLLDGRALMIFPENDLQGFREIYGASAYELPQDFDFDFDAFLKQGNYLGSASNNFNFDFNFQIPDFNPFPSQDGDR</sequence>
<dbReference type="PANTHER" id="PTHR10039:SF14">
    <property type="entry name" value="NACHT DOMAIN-CONTAINING PROTEIN"/>
    <property type="match status" value="1"/>
</dbReference>
<reference evidence="2 3" key="1">
    <citation type="submission" date="2020-03" db="EMBL/GenBank/DDBJ databases">
        <title>Draft Genome Sequence of Cudoniella acicularis.</title>
        <authorList>
            <person name="Buettner E."/>
            <person name="Kellner H."/>
        </authorList>
    </citation>
    <scope>NUCLEOTIDE SEQUENCE [LARGE SCALE GENOMIC DNA]</scope>
    <source>
        <strain evidence="2 3">DSM 108380</strain>
    </source>
</reference>
<organism evidence="2 3">
    <name type="scientific">Cudoniella acicularis</name>
    <dbReference type="NCBI Taxonomy" id="354080"/>
    <lineage>
        <taxon>Eukaryota</taxon>
        <taxon>Fungi</taxon>
        <taxon>Dikarya</taxon>
        <taxon>Ascomycota</taxon>
        <taxon>Pezizomycotina</taxon>
        <taxon>Leotiomycetes</taxon>
        <taxon>Helotiales</taxon>
        <taxon>Tricladiaceae</taxon>
        <taxon>Cudoniella</taxon>
    </lineage>
</organism>
<dbReference type="AlphaFoldDB" id="A0A8H4W8Y9"/>